<comment type="caution">
    <text evidence="1">The sequence shown here is derived from an EMBL/GenBank/DDBJ whole genome shotgun (WGS) entry which is preliminary data.</text>
</comment>
<accession>A0A9Q3J5L8</accession>
<gene>
    <name evidence="1" type="ORF">O181_095526</name>
</gene>
<evidence type="ECO:0000313" key="1">
    <source>
        <dbReference type="EMBL" id="MBW0555811.1"/>
    </source>
</evidence>
<organism evidence="1 2">
    <name type="scientific">Austropuccinia psidii MF-1</name>
    <dbReference type="NCBI Taxonomy" id="1389203"/>
    <lineage>
        <taxon>Eukaryota</taxon>
        <taxon>Fungi</taxon>
        <taxon>Dikarya</taxon>
        <taxon>Basidiomycota</taxon>
        <taxon>Pucciniomycotina</taxon>
        <taxon>Pucciniomycetes</taxon>
        <taxon>Pucciniales</taxon>
        <taxon>Sphaerophragmiaceae</taxon>
        <taxon>Austropuccinia</taxon>
    </lineage>
</organism>
<dbReference type="EMBL" id="AVOT02062945">
    <property type="protein sequence ID" value="MBW0555811.1"/>
    <property type="molecule type" value="Genomic_DNA"/>
</dbReference>
<name>A0A9Q3J5L8_9BASI</name>
<dbReference type="AlphaFoldDB" id="A0A9Q3J5L8"/>
<sequence>MCFEKPLGTIRMSNNDTHFGNEINEQTSIIKELTDKYSKFNIDDIIGTRIKQAIDIIKTDKKKVLDDISNSFTVVKTYTIALKKCFDASKEEVSKLTIKLNQVIADNTRQTELWQGLTHKKDMYKIE</sequence>
<protein>
    <submittedName>
        <fullName evidence="1">Uncharacterized protein</fullName>
    </submittedName>
</protein>
<dbReference type="Proteomes" id="UP000765509">
    <property type="component" value="Unassembled WGS sequence"/>
</dbReference>
<keyword evidence="2" id="KW-1185">Reference proteome</keyword>
<reference evidence="1" key="1">
    <citation type="submission" date="2021-03" db="EMBL/GenBank/DDBJ databases">
        <title>Draft genome sequence of rust myrtle Austropuccinia psidii MF-1, a brazilian biotype.</title>
        <authorList>
            <person name="Quecine M.C."/>
            <person name="Pachon D.M.R."/>
            <person name="Bonatelli M.L."/>
            <person name="Correr F.H."/>
            <person name="Franceschini L.M."/>
            <person name="Leite T.F."/>
            <person name="Margarido G.R.A."/>
            <person name="Almeida C.A."/>
            <person name="Ferrarezi J.A."/>
            <person name="Labate C.A."/>
        </authorList>
    </citation>
    <scope>NUCLEOTIDE SEQUENCE</scope>
    <source>
        <strain evidence="1">MF-1</strain>
    </source>
</reference>
<evidence type="ECO:0000313" key="2">
    <source>
        <dbReference type="Proteomes" id="UP000765509"/>
    </source>
</evidence>
<proteinExistence type="predicted"/>